<accession>A0A0F8YCI0</accession>
<dbReference type="EMBL" id="LAZR01057765">
    <property type="protein sequence ID" value="KKK71380.1"/>
    <property type="molecule type" value="Genomic_DNA"/>
</dbReference>
<comment type="caution">
    <text evidence="1">The sequence shown here is derived from an EMBL/GenBank/DDBJ whole genome shotgun (WGS) entry which is preliminary data.</text>
</comment>
<feature type="non-terminal residue" evidence="1">
    <location>
        <position position="1"/>
    </location>
</feature>
<gene>
    <name evidence="1" type="ORF">LCGC14_2914490</name>
</gene>
<proteinExistence type="predicted"/>
<reference evidence="1" key="1">
    <citation type="journal article" date="2015" name="Nature">
        <title>Complex archaea that bridge the gap between prokaryotes and eukaryotes.</title>
        <authorList>
            <person name="Spang A."/>
            <person name="Saw J.H."/>
            <person name="Jorgensen S.L."/>
            <person name="Zaremba-Niedzwiedzka K."/>
            <person name="Martijn J."/>
            <person name="Lind A.E."/>
            <person name="van Eijk R."/>
            <person name="Schleper C."/>
            <person name="Guy L."/>
            <person name="Ettema T.J."/>
        </authorList>
    </citation>
    <scope>NUCLEOTIDE SEQUENCE</scope>
</reference>
<feature type="non-terminal residue" evidence="1">
    <location>
        <position position="383"/>
    </location>
</feature>
<name>A0A0F8YCI0_9ZZZZ</name>
<sequence>AREKYKAAQAVANIITEKEVRIIAQLSKDAAERKAVMEKSERRKEGEGATQTELEYGTAISMFLEYVNDLKVEANKRTMKEVIKNYLSNPVDFISDFAGTLKAAKASLDNSFHLRQGLPTFLKAITGHIPSAKIWWKTFIKSWKMMWDTLRKRKVMRGLFAEMISDPDYDLLKKSKVALNVIEEEIPVDIPSRIPILGMLFRMGENAFVGSSRYMRYQLAKQYLNVWRKSGVELTQRELESLGRLANSQTGRGETAAKSKKPGLLNNVFWSPRNLRAYVDILTVHMFDRNFSPFARKQAAINLLRYVSGAAMILTLAKWIDDDSVTWDTKSSDFGKIKVGNTRFSVGGGMAILVILASRLINREFTSSTTGVTKSIDTGKFGA</sequence>
<organism evidence="1">
    <name type="scientific">marine sediment metagenome</name>
    <dbReference type="NCBI Taxonomy" id="412755"/>
    <lineage>
        <taxon>unclassified sequences</taxon>
        <taxon>metagenomes</taxon>
        <taxon>ecological metagenomes</taxon>
    </lineage>
</organism>
<protein>
    <submittedName>
        <fullName evidence="1">Uncharacterized protein</fullName>
    </submittedName>
</protein>
<dbReference type="AlphaFoldDB" id="A0A0F8YCI0"/>
<evidence type="ECO:0000313" key="1">
    <source>
        <dbReference type="EMBL" id="KKK71380.1"/>
    </source>
</evidence>